<evidence type="ECO:0000256" key="1">
    <source>
        <dbReference type="SAM" id="Phobius"/>
    </source>
</evidence>
<dbReference type="AlphaFoldDB" id="A0A7U3YGW8"/>
<proteinExistence type="predicted"/>
<dbReference type="KEGG" id="gmc:GY4MC1_2699"/>
<sequence length="62" mass="6816">MQNALTGIVPHHFSCGTIFFSCFLLHLLVGLAACLAKCACHHGFVKLLKQKQKGRYDVLISS</sequence>
<organism evidence="2">
    <name type="scientific">Geobacillus sp. (strain Y4.1MC1)</name>
    <dbReference type="NCBI Taxonomy" id="581103"/>
    <lineage>
        <taxon>Bacteria</taxon>
        <taxon>Bacillati</taxon>
        <taxon>Bacillota</taxon>
        <taxon>Bacilli</taxon>
        <taxon>Bacillales</taxon>
        <taxon>Anoxybacillaceae</taxon>
        <taxon>Geobacillus</taxon>
    </lineage>
</organism>
<keyword evidence="1" id="KW-1133">Transmembrane helix</keyword>
<dbReference type="EMBL" id="CP002293">
    <property type="protein sequence ID" value="ADP75395.1"/>
    <property type="molecule type" value="Genomic_DNA"/>
</dbReference>
<accession>A0A7U3YGW8</accession>
<evidence type="ECO:0000313" key="2">
    <source>
        <dbReference type="EMBL" id="ADP75395.1"/>
    </source>
</evidence>
<gene>
    <name evidence="2" type="ORF">GY4MC1_2699</name>
</gene>
<reference evidence="2" key="1">
    <citation type="submission" date="2010-10" db="EMBL/GenBank/DDBJ databases">
        <title>Complete sequence of chromosome of Geobacillus sp. Y4.1MC1.</title>
        <authorList>
            <consortium name="US DOE Joint Genome Institute"/>
            <person name="Lucas S."/>
            <person name="Copeland A."/>
            <person name="Lapidus A."/>
            <person name="Cheng J.-F."/>
            <person name="Bruce D."/>
            <person name="Goodwin L."/>
            <person name="Pitluck S."/>
            <person name="Chertkov O."/>
            <person name="Zhang X."/>
            <person name="Detter J.C."/>
            <person name="Han C."/>
            <person name="Tapia R."/>
            <person name="Land M."/>
            <person name="Hauser L."/>
            <person name="Jeffries C."/>
            <person name="Kyrpides N."/>
            <person name="Ivanova N."/>
            <person name="Ovchinnikova G."/>
            <person name="Brumm P."/>
            <person name="Mead D."/>
            <person name="Woyke T."/>
        </authorList>
    </citation>
    <scope>NUCLEOTIDE SEQUENCE [LARGE SCALE GENOMIC DNA]</scope>
    <source>
        <strain evidence="2">Y4.1MC1</strain>
    </source>
</reference>
<name>A0A7U3YGW8_GEOS0</name>
<feature type="transmembrane region" description="Helical" evidence="1">
    <location>
        <begin position="18"/>
        <end position="40"/>
    </location>
</feature>
<protein>
    <submittedName>
        <fullName evidence="2">Uncharacterized protein</fullName>
    </submittedName>
</protein>
<keyword evidence="1" id="KW-0472">Membrane</keyword>
<keyword evidence="1" id="KW-0812">Transmembrane</keyword>